<dbReference type="EMBL" id="CAJVCH010139711">
    <property type="protein sequence ID" value="CAG7726774.1"/>
    <property type="molecule type" value="Genomic_DNA"/>
</dbReference>
<sequence length="117" mass="13368">MFLLIYLLIPIVHSQGCEPPNFPGTYKVIQYENWAKEIKIPGVLITEPMKERRRNLGVGKLGEEQQLPVASEWESVQLVANNHFSIQPTICQNRNWSYTGRSAGIFGGQWSQFLVHV</sequence>
<evidence type="ECO:0000256" key="1">
    <source>
        <dbReference type="SAM" id="SignalP"/>
    </source>
</evidence>
<evidence type="ECO:0000313" key="3">
    <source>
        <dbReference type="Proteomes" id="UP000708208"/>
    </source>
</evidence>
<comment type="caution">
    <text evidence="2">The sequence shown here is derived from an EMBL/GenBank/DDBJ whole genome shotgun (WGS) entry which is preliminary data.</text>
</comment>
<keyword evidence="3" id="KW-1185">Reference proteome</keyword>
<reference evidence="2" key="1">
    <citation type="submission" date="2021-06" db="EMBL/GenBank/DDBJ databases">
        <authorList>
            <person name="Hodson N. C."/>
            <person name="Mongue J. A."/>
            <person name="Jaron S. K."/>
        </authorList>
    </citation>
    <scope>NUCLEOTIDE SEQUENCE</scope>
</reference>
<proteinExistence type="predicted"/>
<name>A0A8J2JZ49_9HEXA</name>
<organism evidence="2 3">
    <name type="scientific">Allacma fusca</name>
    <dbReference type="NCBI Taxonomy" id="39272"/>
    <lineage>
        <taxon>Eukaryota</taxon>
        <taxon>Metazoa</taxon>
        <taxon>Ecdysozoa</taxon>
        <taxon>Arthropoda</taxon>
        <taxon>Hexapoda</taxon>
        <taxon>Collembola</taxon>
        <taxon>Symphypleona</taxon>
        <taxon>Sminthuridae</taxon>
        <taxon>Allacma</taxon>
    </lineage>
</organism>
<feature type="chain" id="PRO_5035243073" evidence="1">
    <location>
        <begin position="17"/>
        <end position="117"/>
    </location>
</feature>
<dbReference type="Proteomes" id="UP000708208">
    <property type="component" value="Unassembled WGS sequence"/>
</dbReference>
<accession>A0A8J2JZ49</accession>
<feature type="signal peptide" evidence="1">
    <location>
        <begin position="1"/>
        <end position="16"/>
    </location>
</feature>
<protein>
    <submittedName>
        <fullName evidence="2">Uncharacterized protein</fullName>
    </submittedName>
</protein>
<gene>
    <name evidence="2" type="ORF">AFUS01_LOCUS15662</name>
</gene>
<evidence type="ECO:0000313" key="2">
    <source>
        <dbReference type="EMBL" id="CAG7726774.1"/>
    </source>
</evidence>
<dbReference type="AlphaFoldDB" id="A0A8J2JZ49"/>
<keyword evidence="1" id="KW-0732">Signal</keyword>